<evidence type="ECO:0000256" key="2">
    <source>
        <dbReference type="ARBA" id="ARBA00010981"/>
    </source>
</evidence>
<keyword evidence="4" id="KW-0479">Metal-binding</keyword>
<dbReference type="GO" id="GO:0043328">
    <property type="term" value="P:protein transport to vacuole involved in ubiquitin-dependent protein catabolic process via the multivesicular body sorting pathway"/>
    <property type="evidence" value="ECO:0007669"/>
    <property type="project" value="EnsemblFungi"/>
</dbReference>
<name>A0A1X2IAS5_9FUNG</name>
<evidence type="ECO:0000259" key="9">
    <source>
        <dbReference type="PROSITE" id="PS50249"/>
    </source>
</evidence>
<keyword evidence="5" id="KW-0833">Ubl conjugation pathway</keyword>
<dbReference type="CDD" id="cd08066">
    <property type="entry name" value="MPN_AMSH_like"/>
    <property type="match status" value="1"/>
</dbReference>
<dbReference type="GO" id="GO:0061578">
    <property type="term" value="F:K63-linked deubiquitinase activity"/>
    <property type="evidence" value="ECO:0007669"/>
    <property type="project" value="EnsemblFungi"/>
</dbReference>
<dbReference type="STRING" id="90262.A0A1X2IAS5"/>
<dbReference type="GO" id="GO:0043130">
    <property type="term" value="F:ubiquitin binding"/>
    <property type="evidence" value="ECO:0007669"/>
    <property type="project" value="EnsemblFungi"/>
</dbReference>
<dbReference type="InterPro" id="IPR015063">
    <property type="entry name" value="USP8_dimer"/>
</dbReference>
<feature type="domain" description="MPN" evidence="9">
    <location>
        <begin position="299"/>
        <end position="427"/>
    </location>
</feature>
<dbReference type="Proteomes" id="UP000193560">
    <property type="component" value="Unassembled WGS sequence"/>
</dbReference>
<keyword evidence="3" id="KW-0645">Protease</keyword>
<gene>
    <name evidence="10" type="ORF">BCR42DRAFT_419034</name>
</gene>
<dbReference type="InterPro" id="IPR037518">
    <property type="entry name" value="MPN"/>
</dbReference>
<dbReference type="Gene3D" id="1.20.58.80">
    <property type="entry name" value="Phosphotransferase system, lactose/cellobiose-type IIA subunit"/>
    <property type="match status" value="1"/>
</dbReference>
<dbReference type="GO" id="GO:0140492">
    <property type="term" value="F:metal-dependent deubiquitinase activity"/>
    <property type="evidence" value="ECO:0007669"/>
    <property type="project" value="EnsemblFungi"/>
</dbReference>
<dbReference type="GO" id="GO:0016020">
    <property type="term" value="C:membrane"/>
    <property type="evidence" value="ECO:0007669"/>
    <property type="project" value="TreeGrafter"/>
</dbReference>
<dbReference type="GO" id="GO:0008270">
    <property type="term" value="F:zinc ion binding"/>
    <property type="evidence" value="ECO:0007669"/>
    <property type="project" value="EnsemblFungi"/>
</dbReference>
<dbReference type="AlphaFoldDB" id="A0A1X2IAS5"/>
<dbReference type="InterPro" id="IPR044098">
    <property type="entry name" value="STAMBP/STALP-like_MPN"/>
</dbReference>
<dbReference type="SUPFAM" id="SSF140856">
    <property type="entry name" value="USP8 N-terminal domain-like"/>
    <property type="match status" value="1"/>
</dbReference>
<dbReference type="PROSITE" id="PS50249">
    <property type="entry name" value="MPN"/>
    <property type="match status" value="1"/>
</dbReference>
<dbReference type="SUPFAM" id="SSF102712">
    <property type="entry name" value="JAB1/MPN domain"/>
    <property type="match status" value="1"/>
</dbReference>
<dbReference type="GO" id="GO:0070530">
    <property type="term" value="F:K63-linked polyubiquitin modification-dependent protein binding"/>
    <property type="evidence" value="ECO:0007669"/>
    <property type="project" value="EnsemblFungi"/>
</dbReference>
<comment type="caution">
    <text evidence="10">The sequence shown here is derived from an EMBL/GenBank/DDBJ whole genome shotgun (WGS) entry which is preliminary data.</text>
</comment>
<dbReference type="GO" id="GO:0070536">
    <property type="term" value="P:protein K63-linked deubiquitination"/>
    <property type="evidence" value="ECO:0007669"/>
    <property type="project" value="InterPro"/>
</dbReference>
<evidence type="ECO:0000256" key="7">
    <source>
        <dbReference type="ARBA" id="ARBA00022833"/>
    </source>
</evidence>
<organism evidence="10 11">
    <name type="scientific">Absidia repens</name>
    <dbReference type="NCBI Taxonomy" id="90262"/>
    <lineage>
        <taxon>Eukaryota</taxon>
        <taxon>Fungi</taxon>
        <taxon>Fungi incertae sedis</taxon>
        <taxon>Mucoromycota</taxon>
        <taxon>Mucoromycotina</taxon>
        <taxon>Mucoromycetes</taxon>
        <taxon>Mucorales</taxon>
        <taxon>Cunninghamellaceae</taxon>
        <taxon>Absidia</taxon>
    </lineage>
</organism>
<comment type="cofactor">
    <cofactor evidence="1">
        <name>Zn(2+)</name>
        <dbReference type="ChEBI" id="CHEBI:29105"/>
    </cofactor>
</comment>
<evidence type="ECO:0000256" key="4">
    <source>
        <dbReference type="ARBA" id="ARBA00022723"/>
    </source>
</evidence>
<dbReference type="OrthoDB" id="3640at2759"/>
<evidence type="ECO:0000256" key="8">
    <source>
        <dbReference type="ARBA" id="ARBA00023049"/>
    </source>
</evidence>
<keyword evidence="7" id="KW-0862">Zinc</keyword>
<reference evidence="10 11" key="1">
    <citation type="submission" date="2016-07" db="EMBL/GenBank/DDBJ databases">
        <title>Pervasive Adenine N6-methylation of Active Genes in Fungi.</title>
        <authorList>
            <consortium name="DOE Joint Genome Institute"/>
            <person name="Mondo S.J."/>
            <person name="Dannebaum R.O."/>
            <person name="Kuo R.C."/>
            <person name="Labutti K."/>
            <person name="Haridas S."/>
            <person name="Kuo A."/>
            <person name="Salamov A."/>
            <person name="Ahrendt S.R."/>
            <person name="Lipzen A."/>
            <person name="Sullivan W."/>
            <person name="Andreopoulos W.B."/>
            <person name="Clum A."/>
            <person name="Lindquist E."/>
            <person name="Daum C."/>
            <person name="Ramamoorthy G.K."/>
            <person name="Gryganskyi A."/>
            <person name="Culley D."/>
            <person name="Magnuson J.K."/>
            <person name="James T.Y."/>
            <person name="O'Malley M.A."/>
            <person name="Stajich J.E."/>
            <person name="Spatafora J.W."/>
            <person name="Visel A."/>
            <person name="Grigoriev I.V."/>
        </authorList>
    </citation>
    <scope>NUCLEOTIDE SEQUENCE [LARGE SCALE GENOMIC DNA]</scope>
    <source>
        <strain evidence="10 11">NRRL 1336</strain>
    </source>
</reference>
<dbReference type="GO" id="GO:0120113">
    <property type="term" value="P:cytoplasm to vacuole targeting by the NVT pathway"/>
    <property type="evidence" value="ECO:0007669"/>
    <property type="project" value="EnsemblFungi"/>
</dbReference>
<keyword evidence="11" id="KW-1185">Reference proteome</keyword>
<dbReference type="Gene3D" id="3.40.140.10">
    <property type="entry name" value="Cytidine Deaminase, domain 2"/>
    <property type="match status" value="1"/>
</dbReference>
<dbReference type="GO" id="GO:0005768">
    <property type="term" value="C:endosome"/>
    <property type="evidence" value="ECO:0007669"/>
    <property type="project" value="TreeGrafter"/>
</dbReference>
<keyword evidence="6" id="KW-0378">Hydrolase</keyword>
<dbReference type="PANTHER" id="PTHR12947:SF13">
    <property type="entry name" value="FI19924P1"/>
    <property type="match status" value="1"/>
</dbReference>
<dbReference type="Pfam" id="PF01398">
    <property type="entry name" value="JAB"/>
    <property type="match status" value="1"/>
</dbReference>
<comment type="similarity">
    <text evidence="2">Belongs to the peptidase M67C family.</text>
</comment>
<dbReference type="SMART" id="SM00232">
    <property type="entry name" value="JAB_MPN"/>
    <property type="match status" value="1"/>
</dbReference>
<accession>A0A1X2IAS5</accession>
<dbReference type="PANTHER" id="PTHR12947">
    <property type="entry name" value="AMSH-LIKE PROTEASE"/>
    <property type="match status" value="1"/>
</dbReference>
<dbReference type="FunFam" id="3.40.140.10:FF:000033">
    <property type="entry name" value="AMSH-like protease sst2"/>
    <property type="match status" value="1"/>
</dbReference>
<sequence>MPQQQPVPPRSTKELGRLASVQMDSNTPIRLYFRSADLLIKQARVYKMEKDYQHAYVLYMKYTNLGIKELPRHPMYKDPENKKARIIIKKNCMEALDALEVMNPILTKEYEQYVEQMGQQRRLEQKYDIDARHAQQLKGITTQNKYDIDQDDKHQASEEQWSLQNALKDVAGVGSNDRSYALEETTTGPITEYPSRTFENQSDGYLYEPRNQERYQNVPASAQPPIPPKPALPDTKVANHAPIIPPKISLELQSHQESPIPVPTLPPKVRLVPDPVPTPLPELQNSSGATTERGEPLRRLIVPKSLQEKFLNIAQQNTNRNIETCGILAGTLKNNVLQVTTLIIPKQNGTSDTCTTENEEELFEYQDTHDLLTFGWIHTHPSQSCFLSSLDLHTHCSYQLMLPEAIAIVCAPKHNPSYGVFRLTDPPGLDVISSCRIERAFHPHPDLPIYTDTHNTSHVLNQMHELHVVDLRR</sequence>
<dbReference type="InterPro" id="IPR000555">
    <property type="entry name" value="JAMM/MPN+_dom"/>
</dbReference>
<evidence type="ECO:0000313" key="10">
    <source>
        <dbReference type="EMBL" id="ORZ13039.1"/>
    </source>
</evidence>
<protein>
    <recommendedName>
        <fullName evidence="9">MPN domain-containing protein</fullName>
    </recommendedName>
</protein>
<dbReference type="EMBL" id="MCGE01000017">
    <property type="protein sequence ID" value="ORZ13039.1"/>
    <property type="molecule type" value="Genomic_DNA"/>
</dbReference>
<evidence type="ECO:0000256" key="6">
    <source>
        <dbReference type="ARBA" id="ARBA00022801"/>
    </source>
</evidence>
<evidence type="ECO:0000256" key="3">
    <source>
        <dbReference type="ARBA" id="ARBA00022670"/>
    </source>
</evidence>
<dbReference type="Pfam" id="PF08969">
    <property type="entry name" value="USP8_dimer"/>
    <property type="match status" value="1"/>
</dbReference>
<evidence type="ECO:0000256" key="1">
    <source>
        <dbReference type="ARBA" id="ARBA00001947"/>
    </source>
</evidence>
<evidence type="ECO:0000256" key="5">
    <source>
        <dbReference type="ARBA" id="ARBA00022786"/>
    </source>
</evidence>
<proteinExistence type="inferred from homology"/>
<evidence type="ECO:0000313" key="11">
    <source>
        <dbReference type="Proteomes" id="UP000193560"/>
    </source>
</evidence>
<keyword evidence="8" id="KW-0482">Metalloprotease</keyword>